<keyword evidence="3 9" id="KW-0820">tRNA-binding</keyword>
<keyword evidence="6 9" id="KW-0067">ATP-binding</keyword>
<keyword evidence="12" id="KW-1185">Reference proteome</keyword>
<protein>
    <recommendedName>
        <fullName evidence="9">Probable tRNA sulfurtransferase</fullName>
        <ecNumber evidence="9">2.8.1.4</ecNumber>
    </recommendedName>
    <alternativeName>
        <fullName evidence="9">Sulfur carrier protein ThiS sulfurtransferase</fullName>
    </alternativeName>
    <alternativeName>
        <fullName evidence="9">Thiamine biosynthesis protein ThiI</fullName>
    </alternativeName>
    <alternativeName>
        <fullName evidence="9">tRNA 4-thiouridine synthase</fullName>
    </alternativeName>
</protein>
<sequence length="404" mass="45527">MEYSEIMIRYGELSTKGKNRMRFINKLKQNIQDVLSIYPKVKVTADRDRAHVFLNGTDYQPVAESLKEIFGIQAFSPSYKVKKEMPAIKQAVQDVMTHIYQEGMTFKITSKRSDHEFELDSRELNQVLGDAVFDVIPDIKVQMKKPDIDLKVEIRDEAAYLSHENIKGAGGLPVGISGKGMLMLSGGIDSPVAGYLALKRGVSIEVIHFASPPYTSPGALRKAHELTRKLTKFGGNIQFIEVPLTEIQEEIKNKTPEAYLMTLTRRFMMRITDAIREKRRGLVIINGESLGQVASQTLESMQAINAVTSTPIIRPVVTMDKLEIIELAERIDTFEVSIQPFEDCCTIFAPDRPKTTPKVKKAEFYENRLDVEGLVARAVANMKVIEITPQVEKDDLSQLIDDFL</sequence>
<comment type="caution">
    <text evidence="11">The sequence shown here is derived from an EMBL/GenBank/DDBJ whole genome shotgun (WGS) entry which is preliminary data.</text>
</comment>
<dbReference type="Gene3D" id="3.30.2130.30">
    <property type="match status" value="1"/>
</dbReference>
<keyword evidence="8 9" id="KW-0784">Thiamine biosynthesis</keyword>
<evidence type="ECO:0000256" key="9">
    <source>
        <dbReference type="HAMAP-Rule" id="MF_00021"/>
    </source>
</evidence>
<dbReference type="SUPFAM" id="SSF143437">
    <property type="entry name" value="THUMP domain-like"/>
    <property type="match status" value="1"/>
</dbReference>
<dbReference type="RefSeq" id="WP_199574979.1">
    <property type="nucleotide sequence ID" value="NZ_JAENBO010000001.1"/>
</dbReference>
<evidence type="ECO:0000259" key="10">
    <source>
        <dbReference type="PROSITE" id="PS51165"/>
    </source>
</evidence>
<name>A0ABS0ZHT9_9STRE</name>
<comment type="catalytic activity">
    <reaction evidence="9">
        <text>[ThiS sulfur-carrier protein]-C-terminal Gly-Gly-AMP + S-sulfanyl-L-cysteinyl-[cysteine desulfurase] + AH2 = [ThiS sulfur-carrier protein]-C-terminal-Gly-aminoethanethioate + L-cysteinyl-[cysteine desulfurase] + A + AMP + 2 H(+)</text>
        <dbReference type="Rhea" id="RHEA:43340"/>
        <dbReference type="Rhea" id="RHEA-COMP:12157"/>
        <dbReference type="Rhea" id="RHEA-COMP:12158"/>
        <dbReference type="Rhea" id="RHEA-COMP:12910"/>
        <dbReference type="Rhea" id="RHEA-COMP:19908"/>
        <dbReference type="ChEBI" id="CHEBI:13193"/>
        <dbReference type="ChEBI" id="CHEBI:15378"/>
        <dbReference type="ChEBI" id="CHEBI:17499"/>
        <dbReference type="ChEBI" id="CHEBI:29950"/>
        <dbReference type="ChEBI" id="CHEBI:61963"/>
        <dbReference type="ChEBI" id="CHEBI:90618"/>
        <dbReference type="ChEBI" id="CHEBI:232372"/>
        <dbReference type="ChEBI" id="CHEBI:456215"/>
    </reaction>
</comment>
<dbReference type="HAMAP" id="MF_00021">
    <property type="entry name" value="ThiI"/>
    <property type="match status" value="1"/>
</dbReference>
<dbReference type="Proteomes" id="UP000653045">
    <property type="component" value="Unassembled WGS sequence"/>
</dbReference>
<dbReference type="EMBL" id="JAENBO010000001">
    <property type="protein sequence ID" value="MBJ8325423.1"/>
    <property type="molecule type" value="Genomic_DNA"/>
</dbReference>
<dbReference type="InterPro" id="IPR050102">
    <property type="entry name" value="tRNA_sulfurtransferase_ThiI"/>
</dbReference>
<gene>
    <name evidence="9 11" type="primary">thiI</name>
    <name evidence="11" type="ORF">JHK62_01850</name>
</gene>
<organism evidence="11 12">
    <name type="scientific">Streptococcus pacificus</name>
    <dbReference type="NCBI Taxonomy" id="2740577"/>
    <lineage>
        <taxon>Bacteria</taxon>
        <taxon>Bacillati</taxon>
        <taxon>Bacillota</taxon>
        <taxon>Bacilli</taxon>
        <taxon>Lactobacillales</taxon>
        <taxon>Streptococcaceae</taxon>
        <taxon>Streptococcus</taxon>
    </lineage>
</organism>
<feature type="binding site" evidence="9">
    <location>
        <position position="265"/>
    </location>
    <ligand>
        <name>ATP</name>
        <dbReference type="ChEBI" id="CHEBI:30616"/>
    </ligand>
</feature>
<dbReference type="PROSITE" id="PS51165">
    <property type="entry name" value="THUMP"/>
    <property type="match status" value="1"/>
</dbReference>
<dbReference type="CDD" id="cd11716">
    <property type="entry name" value="THUMP_ThiI"/>
    <property type="match status" value="1"/>
</dbReference>
<accession>A0ABS0ZHT9</accession>
<comment type="pathway">
    <text evidence="9">Cofactor biosynthesis; thiamine diphosphate biosynthesis.</text>
</comment>
<dbReference type="InterPro" id="IPR003720">
    <property type="entry name" value="tRNA_STrfase"/>
</dbReference>
<dbReference type="InterPro" id="IPR049961">
    <property type="entry name" value="ThiI_N"/>
</dbReference>
<dbReference type="PANTHER" id="PTHR43209:SF1">
    <property type="entry name" value="TRNA SULFURTRANSFERASE"/>
    <property type="match status" value="1"/>
</dbReference>
<keyword evidence="2 9" id="KW-0963">Cytoplasm</keyword>
<dbReference type="InterPro" id="IPR004114">
    <property type="entry name" value="THUMP_dom"/>
</dbReference>
<dbReference type="PANTHER" id="PTHR43209">
    <property type="entry name" value="TRNA SULFURTRANSFERASE"/>
    <property type="match status" value="1"/>
</dbReference>
<dbReference type="Pfam" id="PF02568">
    <property type="entry name" value="ThiI"/>
    <property type="match status" value="1"/>
</dbReference>
<feature type="binding site" evidence="9">
    <location>
        <begin position="183"/>
        <end position="184"/>
    </location>
    <ligand>
        <name>ATP</name>
        <dbReference type="ChEBI" id="CHEBI:30616"/>
    </ligand>
</feature>
<dbReference type="Pfam" id="PF22025">
    <property type="entry name" value="ThiI_fer"/>
    <property type="match status" value="1"/>
</dbReference>
<dbReference type="SMART" id="SM00981">
    <property type="entry name" value="THUMP"/>
    <property type="match status" value="1"/>
</dbReference>
<dbReference type="InterPro" id="IPR054173">
    <property type="entry name" value="ThiI_fer"/>
</dbReference>
<comment type="similarity">
    <text evidence="9">Belongs to the ThiI family.</text>
</comment>
<dbReference type="Gene3D" id="3.40.50.620">
    <property type="entry name" value="HUPs"/>
    <property type="match status" value="1"/>
</dbReference>
<feature type="binding site" evidence="9">
    <location>
        <position position="287"/>
    </location>
    <ligand>
        <name>ATP</name>
        <dbReference type="ChEBI" id="CHEBI:30616"/>
    </ligand>
</feature>
<comment type="function">
    <text evidence="9">Catalyzes the ATP-dependent transfer of a sulfur to tRNA to produce 4-thiouridine in position 8 of tRNAs, which functions as a near-UV photosensor. Also catalyzes the transfer of sulfur to the sulfur carrier protein ThiS, forming ThiS-thiocarboxylate. This is a step in the synthesis of thiazole, in the thiamine biosynthesis pathway. The sulfur is donated as persulfide by IscS.</text>
</comment>
<reference evidence="11 12" key="1">
    <citation type="journal article" date="2021" name="Int. J. Syst. Evol. Microbiol.">
        <title>Streptococcus vicugnae sp. nov., isolated from faeces of alpacas (Vicugna pacos) and cattle (Bos taurus), Streptococcus zalophi sp. nov., and Streptococcus pacificus sp. nov., isolated from respiratory tract of California sea lions (Zalophus californianus).</title>
        <authorList>
            <person name="Volokhov D.V."/>
            <person name="Zagorodnyaya T.A."/>
            <person name="Shen Z."/>
            <person name="Blom J."/>
            <person name="Furtak V.A."/>
            <person name="Eisenberg T."/>
            <person name="Fan P."/>
            <person name="Jeong K.C."/>
            <person name="Gao Y."/>
            <person name="Zhang S."/>
            <person name="Amselle M."/>
        </authorList>
    </citation>
    <scope>NUCLEOTIDE SEQUENCE [LARGE SCALE GENOMIC DNA]</scope>
    <source>
        <strain evidence="11 12">CSL7591</strain>
    </source>
</reference>
<feature type="binding site" evidence="9">
    <location>
        <position position="296"/>
    </location>
    <ligand>
        <name>ATP</name>
        <dbReference type="ChEBI" id="CHEBI:30616"/>
    </ligand>
</feature>
<comment type="catalytic activity">
    <reaction evidence="9">
        <text>[ThiI sulfur-carrier protein]-S-sulfanyl-L-cysteine + a uridine in tRNA + 2 reduced [2Fe-2S]-[ferredoxin] + ATP + H(+) = [ThiI sulfur-carrier protein]-L-cysteine + a 4-thiouridine in tRNA + 2 oxidized [2Fe-2S]-[ferredoxin] + AMP + diphosphate</text>
        <dbReference type="Rhea" id="RHEA:24176"/>
        <dbReference type="Rhea" id="RHEA-COMP:10000"/>
        <dbReference type="Rhea" id="RHEA-COMP:10001"/>
        <dbReference type="Rhea" id="RHEA-COMP:13337"/>
        <dbReference type="Rhea" id="RHEA-COMP:13338"/>
        <dbReference type="Rhea" id="RHEA-COMP:13339"/>
        <dbReference type="Rhea" id="RHEA-COMP:13340"/>
        <dbReference type="ChEBI" id="CHEBI:15378"/>
        <dbReference type="ChEBI" id="CHEBI:29950"/>
        <dbReference type="ChEBI" id="CHEBI:30616"/>
        <dbReference type="ChEBI" id="CHEBI:33019"/>
        <dbReference type="ChEBI" id="CHEBI:33737"/>
        <dbReference type="ChEBI" id="CHEBI:33738"/>
        <dbReference type="ChEBI" id="CHEBI:61963"/>
        <dbReference type="ChEBI" id="CHEBI:65315"/>
        <dbReference type="ChEBI" id="CHEBI:136798"/>
        <dbReference type="ChEBI" id="CHEBI:456215"/>
        <dbReference type="EC" id="2.8.1.4"/>
    </reaction>
</comment>
<dbReference type="InterPro" id="IPR049962">
    <property type="entry name" value="THUMP_ThiI"/>
</dbReference>
<feature type="binding site" evidence="9">
    <location>
        <begin position="208"/>
        <end position="209"/>
    </location>
    <ligand>
        <name>ATP</name>
        <dbReference type="ChEBI" id="CHEBI:30616"/>
    </ligand>
</feature>
<evidence type="ECO:0000256" key="2">
    <source>
        <dbReference type="ARBA" id="ARBA00022490"/>
    </source>
</evidence>
<dbReference type="EC" id="2.8.1.4" evidence="9"/>
<evidence type="ECO:0000256" key="7">
    <source>
        <dbReference type="ARBA" id="ARBA00022884"/>
    </source>
</evidence>
<evidence type="ECO:0000256" key="6">
    <source>
        <dbReference type="ARBA" id="ARBA00022840"/>
    </source>
</evidence>
<evidence type="ECO:0000256" key="5">
    <source>
        <dbReference type="ARBA" id="ARBA00022741"/>
    </source>
</evidence>
<dbReference type="InterPro" id="IPR014729">
    <property type="entry name" value="Rossmann-like_a/b/a_fold"/>
</dbReference>
<dbReference type="NCBIfam" id="TIGR00342">
    <property type="entry name" value="tRNA uracil 4-sulfurtransferase ThiI"/>
    <property type="match status" value="1"/>
</dbReference>
<dbReference type="Pfam" id="PF02926">
    <property type="entry name" value="THUMP"/>
    <property type="match status" value="1"/>
</dbReference>
<evidence type="ECO:0000256" key="3">
    <source>
        <dbReference type="ARBA" id="ARBA00022555"/>
    </source>
</evidence>
<dbReference type="CDD" id="cd01712">
    <property type="entry name" value="PPase_ThiI"/>
    <property type="match status" value="1"/>
</dbReference>
<evidence type="ECO:0000256" key="1">
    <source>
        <dbReference type="ARBA" id="ARBA00004496"/>
    </source>
</evidence>
<evidence type="ECO:0000313" key="12">
    <source>
        <dbReference type="Proteomes" id="UP000653045"/>
    </source>
</evidence>
<feature type="domain" description="THUMP" evidence="10">
    <location>
        <begin position="60"/>
        <end position="165"/>
    </location>
</feature>
<keyword evidence="5 9" id="KW-0547">Nucleotide-binding</keyword>
<dbReference type="SUPFAM" id="SSF52402">
    <property type="entry name" value="Adenine nucleotide alpha hydrolases-like"/>
    <property type="match status" value="1"/>
</dbReference>
<proteinExistence type="inferred from homology"/>
<comment type="subcellular location">
    <subcellularLocation>
        <location evidence="1 9">Cytoplasm</location>
    </subcellularLocation>
</comment>
<evidence type="ECO:0000313" key="11">
    <source>
        <dbReference type="EMBL" id="MBJ8325423.1"/>
    </source>
</evidence>
<keyword evidence="7 9" id="KW-0694">RNA-binding</keyword>
<evidence type="ECO:0000256" key="4">
    <source>
        <dbReference type="ARBA" id="ARBA00022679"/>
    </source>
</evidence>
<evidence type="ECO:0000256" key="8">
    <source>
        <dbReference type="ARBA" id="ARBA00022977"/>
    </source>
</evidence>
<keyword evidence="4 9" id="KW-0808">Transferase</keyword>
<dbReference type="InterPro" id="IPR020536">
    <property type="entry name" value="ThiI_AANH"/>
</dbReference>